<dbReference type="Gene3D" id="3.90.199.10">
    <property type="entry name" value="Topoisomerase II, domain 5"/>
    <property type="match status" value="1"/>
</dbReference>
<evidence type="ECO:0000259" key="10">
    <source>
        <dbReference type="PROSITE" id="PS52040"/>
    </source>
</evidence>
<keyword evidence="4 8" id="KW-0067">ATP-binding</keyword>
<dbReference type="CDD" id="cd00187">
    <property type="entry name" value="TOP4c"/>
    <property type="match status" value="1"/>
</dbReference>
<evidence type="ECO:0000313" key="11">
    <source>
        <dbReference type="EMBL" id="UWX62838.1"/>
    </source>
</evidence>
<comment type="subcellular location">
    <subcellularLocation>
        <location evidence="8">Cytoplasm</location>
    </subcellularLocation>
</comment>
<evidence type="ECO:0000256" key="5">
    <source>
        <dbReference type="ARBA" id="ARBA00023029"/>
    </source>
</evidence>
<keyword evidence="5 8" id="KW-0799">Topoisomerase</keyword>
<keyword evidence="12" id="KW-1185">Reference proteome</keyword>
<feature type="short sequence motif" description="GyrA-box" evidence="8">
    <location>
        <begin position="529"/>
        <end position="535"/>
    </location>
</feature>
<evidence type="ECO:0000256" key="1">
    <source>
        <dbReference type="ARBA" id="ARBA00000185"/>
    </source>
</evidence>
<dbReference type="InterPro" id="IPR002205">
    <property type="entry name" value="Topo_IIA_dom_A"/>
</dbReference>
<evidence type="ECO:0000313" key="12">
    <source>
        <dbReference type="Proteomes" id="UP001060261"/>
    </source>
</evidence>
<dbReference type="PROSITE" id="PS52040">
    <property type="entry name" value="TOPO_IIA"/>
    <property type="match status" value="1"/>
</dbReference>
<evidence type="ECO:0000256" key="9">
    <source>
        <dbReference type="PROSITE-ProRule" id="PRU01384"/>
    </source>
</evidence>
<dbReference type="Pfam" id="PF03989">
    <property type="entry name" value="DNA_gyraseA_C"/>
    <property type="match status" value="6"/>
</dbReference>
<keyword evidence="6 8" id="KW-0238">DNA-binding</keyword>
<dbReference type="NCBIfam" id="NF004044">
    <property type="entry name" value="PRK05561.1"/>
    <property type="match status" value="1"/>
</dbReference>
<dbReference type="InterPro" id="IPR050220">
    <property type="entry name" value="Type_II_DNA_Topoisomerases"/>
</dbReference>
<dbReference type="SUPFAM" id="SSF101904">
    <property type="entry name" value="GyrA/ParC C-terminal domain-like"/>
    <property type="match status" value="1"/>
</dbReference>
<dbReference type="SUPFAM" id="SSF56719">
    <property type="entry name" value="Type II DNA topoisomerase"/>
    <property type="match status" value="1"/>
</dbReference>
<comment type="similarity">
    <text evidence="2 8">Belongs to the type II topoisomerase GyrA/ParC subunit family.</text>
</comment>
<dbReference type="InterPro" id="IPR035516">
    <property type="entry name" value="Gyrase/topoIV_suA_C"/>
</dbReference>
<comment type="catalytic activity">
    <reaction evidence="1 8 9">
        <text>ATP-dependent breakage, passage and rejoining of double-stranded DNA.</text>
        <dbReference type="EC" id="5.6.2.2"/>
    </reaction>
</comment>
<dbReference type="GO" id="GO:0003918">
    <property type="term" value="F:DNA topoisomerase type II (double strand cut, ATP-hydrolyzing) activity"/>
    <property type="evidence" value="ECO:0007669"/>
    <property type="project" value="UniProtKB-EC"/>
</dbReference>
<evidence type="ECO:0000256" key="2">
    <source>
        <dbReference type="ARBA" id="ARBA00008263"/>
    </source>
</evidence>
<dbReference type="EC" id="5.6.2.2" evidence="8"/>
<evidence type="ECO:0000256" key="4">
    <source>
        <dbReference type="ARBA" id="ARBA00022840"/>
    </source>
</evidence>
<evidence type="ECO:0000256" key="6">
    <source>
        <dbReference type="ARBA" id="ARBA00023125"/>
    </source>
</evidence>
<dbReference type="InterPro" id="IPR013758">
    <property type="entry name" value="Topo_IIA_A/C_ab"/>
</dbReference>
<comment type="function">
    <text evidence="8">A type II topoisomerase that negatively supercoils closed circular double-stranded (ds) DNA in an ATP-dependent manner to modulate DNA topology and maintain chromosomes in an underwound state. Negative supercoiling favors strand separation, and DNA replication, transcription, recombination and repair, all of which involve strand separation. Also able to catalyze the interconversion of other topological isomers of dsDNA rings, including catenanes and knotted rings. Type II topoisomerases break and join 2 DNA strands simultaneously in an ATP-dependent manner.</text>
</comment>
<comment type="miscellaneous">
    <text evidence="8">Few gyrases are as efficient as E.coli at forming negative supercoils. Not all organisms have 2 type II topoisomerases; in organisms with a single type II topoisomerase this enzyme also has to decatenate newly replicated chromosomes.</text>
</comment>
<protein>
    <recommendedName>
        <fullName evidence="8">DNA gyrase subunit A</fullName>
        <ecNumber evidence="8">5.6.2.2</ecNumber>
    </recommendedName>
</protein>
<feature type="active site" description="O-(5'-phospho-DNA)-tyrosine intermediate" evidence="8 9">
    <location>
        <position position="118"/>
    </location>
</feature>
<reference evidence="11" key="1">
    <citation type="submission" date="2022-09" db="EMBL/GenBank/DDBJ databases">
        <title>genome sequence of Deinococcus rubellus.</title>
        <authorList>
            <person name="Srinivasan S."/>
        </authorList>
    </citation>
    <scope>NUCLEOTIDE SEQUENCE</scope>
    <source>
        <strain evidence="11">Ant6</strain>
    </source>
</reference>
<dbReference type="NCBIfam" id="NF004043">
    <property type="entry name" value="PRK05560.1"/>
    <property type="match status" value="1"/>
</dbReference>
<dbReference type="PANTHER" id="PTHR43493">
    <property type="entry name" value="DNA GYRASE/TOPOISOMERASE SUBUNIT A"/>
    <property type="match status" value="1"/>
</dbReference>
<comment type="subunit">
    <text evidence="8">Heterotetramer, composed of two GyrA and two GyrB chains. In the heterotetramer, GyrA contains the active site tyrosine that forms a transient covalent intermediate with DNA, while GyrB binds cofactors and catalyzes ATP hydrolysis.</text>
</comment>
<dbReference type="SMART" id="SM00434">
    <property type="entry name" value="TOP4c"/>
    <property type="match status" value="1"/>
</dbReference>
<dbReference type="InterPro" id="IPR013760">
    <property type="entry name" value="Topo_IIA-like_dom_sf"/>
</dbReference>
<sequence>MTGIQPVDITTEVKTNFINYAMNVIVDRALPDVRDGMKPVQRRIMYAMLQEGLLSNHKHAKSAAVVGEVMKKYHPHGDSSIYDAMVRLGQWWNMRYTLVDPQGNFGSMDGDAAAAMRYTEARMTKLAEEVLADLEKETVISKPNYDETTEEPSVLPAAFPNLLVNGASGIAVGMATNIPPHNLTEIINGLLAITEKPGDTAQEKAALMTLDEMMKHVTGPDFPTGGRLSQSGIREAYLTGHSGLKVRGKARIEEKNGRNQIIISEIPYQVNKSNLILTISAMYKAGKIPDISALRDESDRKDPVRIVVELKRGAMPTLVLNQLYKYTQLQTTFTVMNLSIVDGQPRVLSLIDTMMYFLAHRADVVTRRTEYELKQAKARAHVLEGLLKALDHIDEVIALIRRSNTGAEARDGLMLRFDFSEIQAQAILDMRLQRLTGLESGRLQAEYDELQALITRLTSILGDKTLLWREIRKELRELREKYGDERRTVVTLLEEDINKEDLIAVEDMVITMTRAGYLKRTNLGNYREQKRGGRGSSGGKLREEDINTRVFVGSTHDYLLFFTDQGRVFHEKIYDLPEAGRDAKGSHIRNLLPSLREEENIASVLSVHSFEETGCFVFATKNGIIKKTLITDYGNITSAGLIAINLQQDDGLIGVGIVQDGDHVVLATRNGKAMRFDSSEVRDTGRATQGVIGIRLREGESADQQRDQVVSMALVPGGDEQSELLAVSEYGLGKRTPVGDYPSKGRGGMGVITLDVTEKTGALVTLTRVGGNEELMVLTQKGTVIRTRVDDIRVTGRNAQGVKVINIQDKDRVISAFSIAREDEL</sequence>
<dbReference type="InterPro" id="IPR006691">
    <property type="entry name" value="GyrA/parC_rep"/>
</dbReference>
<name>A0ABY5YCV1_9DEIO</name>
<organism evidence="11 12">
    <name type="scientific">Deinococcus rubellus</name>
    <dbReference type="NCBI Taxonomy" id="1889240"/>
    <lineage>
        <taxon>Bacteria</taxon>
        <taxon>Thermotogati</taxon>
        <taxon>Deinococcota</taxon>
        <taxon>Deinococci</taxon>
        <taxon>Deinococcales</taxon>
        <taxon>Deinococcaceae</taxon>
        <taxon>Deinococcus</taxon>
    </lineage>
</organism>
<dbReference type="InterPro" id="IPR005743">
    <property type="entry name" value="GyrA"/>
</dbReference>
<keyword evidence="7 8" id="KW-0413">Isomerase</keyword>
<evidence type="ECO:0000256" key="3">
    <source>
        <dbReference type="ARBA" id="ARBA00022741"/>
    </source>
</evidence>
<dbReference type="Pfam" id="PF00521">
    <property type="entry name" value="DNA_topoisoIV"/>
    <property type="match status" value="1"/>
</dbReference>
<dbReference type="NCBIfam" id="TIGR01063">
    <property type="entry name" value="gyrA"/>
    <property type="match status" value="1"/>
</dbReference>
<dbReference type="Gene3D" id="1.10.268.10">
    <property type="entry name" value="Topoisomerase, domain 3"/>
    <property type="match status" value="1"/>
</dbReference>
<dbReference type="RefSeq" id="WP_260559132.1">
    <property type="nucleotide sequence ID" value="NZ_BAABEC010000071.1"/>
</dbReference>
<dbReference type="InterPro" id="IPR013757">
    <property type="entry name" value="Topo_IIA_A_a_sf"/>
</dbReference>
<evidence type="ECO:0000256" key="8">
    <source>
        <dbReference type="HAMAP-Rule" id="MF_01897"/>
    </source>
</evidence>
<dbReference type="PANTHER" id="PTHR43493:SF5">
    <property type="entry name" value="DNA GYRASE SUBUNIT A, CHLOROPLASTIC_MITOCHONDRIAL"/>
    <property type="match status" value="1"/>
</dbReference>
<proteinExistence type="inferred from homology"/>
<accession>A0ABY5YCV1</accession>
<feature type="domain" description="Topo IIA-type catalytic" evidence="10">
    <location>
        <begin position="30"/>
        <end position="502"/>
    </location>
</feature>
<dbReference type="Gene3D" id="3.30.1360.40">
    <property type="match status" value="1"/>
</dbReference>
<keyword evidence="8" id="KW-0963">Cytoplasm</keyword>
<dbReference type="Proteomes" id="UP001060261">
    <property type="component" value="Chromosome"/>
</dbReference>
<dbReference type="Gene3D" id="2.120.10.90">
    <property type="entry name" value="DNA gyrase/topoisomerase IV, subunit A, C-terminal"/>
    <property type="match status" value="1"/>
</dbReference>
<dbReference type="HAMAP" id="MF_01897">
    <property type="entry name" value="GyrA"/>
    <property type="match status" value="1"/>
</dbReference>
<evidence type="ECO:0000256" key="7">
    <source>
        <dbReference type="ARBA" id="ARBA00023235"/>
    </source>
</evidence>
<gene>
    <name evidence="8 11" type="primary">gyrA</name>
    <name evidence="11" type="ORF">N0D28_08630</name>
</gene>
<keyword evidence="3 8" id="KW-0547">Nucleotide-binding</keyword>
<dbReference type="EMBL" id="CP104213">
    <property type="protein sequence ID" value="UWX62838.1"/>
    <property type="molecule type" value="Genomic_DNA"/>
</dbReference>